<keyword evidence="2" id="KW-1185">Reference proteome</keyword>
<organism evidence="1 2">
    <name type="scientific">Aspergillus saccharolyticus JOP 1030-1</name>
    <dbReference type="NCBI Taxonomy" id="1450539"/>
    <lineage>
        <taxon>Eukaryota</taxon>
        <taxon>Fungi</taxon>
        <taxon>Dikarya</taxon>
        <taxon>Ascomycota</taxon>
        <taxon>Pezizomycotina</taxon>
        <taxon>Eurotiomycetes</taxon>
        <taxon>Eurotiomycetidae</taxon>
        <taxon>Eurotiales</taxon>
        <taxon>Aspergillaceae</taxon>
        <taxon>Aspergillus</taxon>
        <taxon>Aspergillus subgen. Circumdati</taxon>
    </lineage>
</organism>
<reference evidence="1 2" key="1">
    <citation type="submission" date="2016-12" db="EMBL/GenBank/DDBJ databases">
        <title>The genomes of Aspergillus section Nigri reveals drivers in fungal speciation.</title>
        <authorList>
            <consortium name="DOE Joint Genome Institute"/>
            <person name="Vesth T.C."/>
            <person name="Nybo J."/>
            <person name="Theobald S."/>
            <person name="Brandl J."/>
            <person name="Frisvad J.C."/>
            <person name="Nielsen K.F."/>
            <person name="Lyhne E.K."/>
            <person name="Kogle M.E."/>
            <person name="Kuo A."/>
            <person name="Riley R."/>
            <person name="Clum A."/>
            <person name="Nolan M."/>
            <person name="Lipzen A."/>
            <person name="Salamov A."/>
            <person name="Henrissat B."/>
            <person name="Wiebenga A."/>
            <person name="De Vries R.P."/>
            <person name="Grigoriev I.V."/>
            <person name="Mortensen U.H."/>
            <person name="Andersen M.R."/>
            <person name="Baker S.E."/>
        </authorList>
    </citation>
    <scope>NUCLEOTIDE SEQUENCE [LARGE SCALE GENOMIC DNA]</scope>
    <source>
        <strain evidence="1 2">JOP 1030-1</strain>
    </source>
</reference>
<name>A0A318ZBN5_9EURO</name>
<accession>A0A318ZBN5</accession>
<protein>
    <submittedName>
        <fullName evidence="1">Uncharacterized protein</fullName>
    </submittedName>
</protein>
<proteinExistence type="predicted"/>
<dbReference type="RefSeq" id="XP_025430863.1">
    <property type="nucleotide sequence ID" value="XM_025579959.1"/>
</dbReference>
<dbReference type="Proteomes" id="UP000248349">
    <property type="component" value="Unassembled WGS sequence"/>
</dbReference>
<evidence type="ECO:0000313" key="2">
    <source>
        <dbReference type="Proteomes" id="UP000248349"/>
    </source>
</evidence>
<dbReference type="AlphaFoldDB" id="A0A318ZBN5"/>
<evidence type="ECO:0000313" key="1">
    <source>
        <dbReference type="EMBL" id="PYH44881.1"/>
    </source>
</evidence>
<sequence>MCADSVIKKNFEKEGPPPALLANQQLSYHPNGYLSKCPPTSRCAGQSVFYSRAGFPYPIKPKLMPGLLHWPEMPETWPVSVISEPFPLRSTPRWRY</sequence>
<dbReference type="EMBL" id="KZ821234">
    <property type="protein sequence ID" value="PYH44881.1"/>
    <property type="molecule type" value="Genomic_DNA"/>
</dbReference>
<gene>
    <name evidence="1" type="ORF">BP01DRAFT_59241</name>
</gene>
<dbReference type="GeneID" id="37081188"/>